<evidence type="ECO:0000256" key="3">
    <source>
        <dbReference type="ARBA" id="ARBA00023163"/>
    </source>
</evidence>
<dbReference type="Gene3D" id="1.10.10.10">
    <property type="entry name" value="Winged helix-like DNA-binding domain superfamily/Winged helix DNA-binding domain"/>
    <property type="match status" value="1"/>
</dbReference>
<dbReference type="InterPro" id="IPR011991">
    <property type="entry name" value="ArsR-like_HTH"/>
</dbReference>
<dbReference type="PANTHER" id="PTHR30154:SF34">
    <property type="entry name" value="TRANSCRIPTIONAL REGULATOR AZLB"/>
    <property type="match status" value="1"/>
</dbReference>
<evidence type="ECO:0000256" key="1">
    <source>
        <dbReference type="ARBA" id="ARBA00023015"/>
    </source>
</evidence>
<dbReference type="InterPro" id="IPR019885">
    <property type="entry name" value="Tscrpt_reg_HTH_AsnC-type_CS"/>
</dbReference>
<dbReference type="Gene3D" id="3.30.70.920">
    <property type="match status" value="1"/>
</dbReference>
<dbReference type="InterPro" id="IPR019888">
    <property type="entry name" value="Tscrpt_reg_AsnC-like"/>
</dbReference>
<dbReference type="PRINTS" id="PR00033">
    <property type="entry name" value="HTHASNC"/>
</dbReference>
<dbReference type="GO" id="GO:0043565">
    <property type="term" value="F:sequence-specific DNA binding"/>
    <property type="evidence" value="ECO:0007669"/>
    <property type="project" value="InterPro"/>
</dbReference>
<keyword evidence="1" id="KW-0805">Transcription regulation</keyword>
<evidence type="ECO:0000256" key="2">
    <source>
        <dbReference type="ARBA" id="ARBA00023125"/>
    </source>
</evidence>
<protein>
    <submittedName>
        <fullName evidence="6">Lrp/AsnC family transcriptional regulator</fullName>
    </submittedName>
</protein>
<sequence>MTAKKPARAKDPRAAVAHLSKAEEAPEAERSGSALDRYDIAILAALQHDARLTNAELAARIGLTAAPTWRRVRWLEEQGYITGYRAEIDRRRIGLGVLAFVRVDADRNNAAATRQLEASLRALPEVISCHYISGAGTFELQVVATDLDAFSRFTLDTLLVLPNVGDVHTSFSLGEVKAAGALPLQHLAPAGRSLA</sequence>
<reference evidence="6 7" key="1">
    <citation type="submission" date="2019-01" db="EMBL/GenBank/DDBJ databases">
        <authorList>
            <person name="Chen W.-M."/>
        </authorList>
    </citation>
    <scope>NUCLEOTIDE SEQUENCE [LARGE SCALE GENOMIC DNA]</scope>
    <source>
        <strain evidence="6 7">CCP-18</strain>
    </source>
</reference>
<dbReference type="InterPro" id="IPR036388">
    <property type="entry name" value="WH-like_DNA-bd_sf"/>
</dbReference>
<dbReference type="RefSeq" id="WP_127682612.1">
    <property type="nucleotide sequence ID" value="NZ_SACM01000002.1"/>
</dbReference>
<proteinExistence type="predicted"/>
<dbReference type="GO" id="GO:0043200">
    <property type="term" value="P:response to amino acid"/>
    <property type="evidence" value="ECO:0007669"/>
    <property type="project" value="TreeGrafter"/>
</dbReference>
<keyword evidence="2" id="KW-0238">DNA-binding</keyword>
<dbReference type="PROSITE" id="PS50956">
    <property type="entry name" value="HTH_ASNC_2"/>
    <property type="match status" value="1"/>
</dbReference>
<dbReference type="PANTHER" id="PTHR30154">
    <property type="entry name" value="LEUCINE-RESPONSIVE REGULATORY PROTEIN"/>
    <property type="match status" value="1"/>
</dbReference>
<comment type="caution">
    <text evidence="6">The sequence shown here is derived from an EMBL/GenBank/DDBJ whole genome shotgun (WGS) entry which is preliminary data.</text>
</comment>
<evidence type="ECO:0000313" key="7">
    <source>
        <dbReference type="Proteomes" id="UP000288587"/>
    </source>
</evidence>
<dbReference type="InterPro" id="IPR000485">
    <property type="entry name" value="AsnC-type_HTH_dom"/>
</dbReference>
<dbReference type="AlphaFoldDB" id="A0A3S2UHK3"/>
<keyword evidence="3" id="KW-0804">Transcription</keyword>
<dbReference type="GO" id="GO:0005829">
    <property type="term" value="C:cytosol"/>
    <property type="evidence" value="ECO:0007669"/>
    <property type="project" value="TreeGrafter"/>
</dbReference>
<dbReference type="Pfam" id="PF01037">
    <property type="entry name" value="AsnC_trans_reg"/>
    <property type="match status" value="1"/>
</dbReference>
<dbReference type="SMART" id="SM00344">
    <property type="entry name" value="HTH_ASNC"/>
    <property type="match status" value="1"/>
</dbReference>
<dbReference type="GO" id="GO:0006355">
    <property type="term" value="P:regulation of DNA-templated transcription"/>
    <property type="evidence" value="ECO:0007669"/>
    <property type="project" value="UniProtKB-ARBA"/>
</dbReference>
<dbReference type="SUPFAM" id="SSF46785">
    <property type="entry name" value="Winged helix' DNA-binding domain"/>
    <property type="match status" value="1"/>
</dbReference>
<feature type="domain" description="HTH asnC-type" evidence="5">
    <location>
        <begin position="35"/>
        <end position="96"/>
    </location>
</feature>
<gene>
    <name evidence="6" type="ORF">EOD73_08720</name>
</gene>
<keyword evidence="7" id="KW-1185">Reference proteome</keyword>
<feature type="compositionally biased region" description="Basic and acidic residues" evidence="4">
    <location>
        <begin position="20"/>
        <end position="30"/>
    </location>
</feature>
<evidence type="ECO:0000256" key="4">
    <source>
        <dbReference type="SAM" id="MobiDB-lite"/>
    </source>
</evidence>
<dbReference type="InterPro" id="IPR019887">
    <property type="entry name" value="Tscrpt_reg_AsnC/Lrp_C"/>
</dbReference>
<dbReference type="CDD" id="cd00090">
    <property type="entry name" value="HTH_ARSR"/>
    <property type="match status" value="1"/>
</dbReference>
<accession>A0A3S2UHK3</accession>
<dbReference type="InterPro" id="IPR036390">
    <property type="entry name" value="WH_DNA-bd_sf"/>
</dbReference>
<evidence type="ECO:0000313" key="6">
    <source>
        <dbReference type="EMBL" id="RVT86114.1"/>
    </source>
</evidence>
<dbReference type="PROSITE" id="PS00519">
    <property type="entry name" value="HTH_ASNC_1"/>
    <property type="match status" value="1"/>
</dbReference>
<dbReference type="EMBL" id="SACM01000002">
    <property type="protein sequence ID" value="RVT86114.1"/>
    <property type="molecule type" value="Genomic_DNA"/>
</dbReference>
<dbReference type="OrthoDB" id="8526125at2"/>
<name>A0A3S2UHK3_9BURK</name>
<organism evidence="6 7">
    <name type="scientific">Inhella crocodyli</name>
    <dbReference type="NCBI Taxonomy" id="2499851"/>
    <lineage>
        <taxon>Bacteria</taxon>
        <taxon>Pseudomonadati</taxon>
        <taxon>Pseudomonadota</taxon>
        <taxon>Betaproteobacteria</taxon>
        <taxon>Burkholderiales</taxon>
        <taxon>Sphaerotilaceae</taxon>
        <taxon>Inhella</taxon>
    </lineage>
</organism>
<dbReference type="Proteomes" id="UP000288587">
    <property type="component" value="Unassembled WGS sequence"/>
</dbReference>
<feature type="region of interest" description="Disordered" evidence="4">
    <location>
        <begin position="1"/>
        <end position="30"/>
    </location>
</feature>
<evidence type="ECO:0000259" key="5">
    <source>
        <dbReference type="PROSITE" id="PS50956"/>
    </source>
</evidence>
<dbReference type="Pfam" id="PF13412">
    <property type="entry name" value="HTH_24"/>
    <property type="match status" value="1"/>
</dbReference>